<keyword evidence="4" id="KW-1185">Reference proteome</keyword>
<dbReference type="EMBL" id="JASBNA010000014">
    <property type="protein sequence ID" value="KAK7686980.1"/>
    <property type="molecule type" value="Genomic_DNA"/>
</dbReference>
<comment type="caution">
    <text evidence="2">The sequence shown here is derived from an EMBL/GenBank/DDBJ whole genome shotgun (WGS) entry which is preliminary data.</text>
</comment>
<gene>
    <name evidence="3" type="ORF">QCA50_006317</name>
    <name evidence="2" type="ORF">QCA50_009479</name>
    <name evidence="1" type="ORF">QCA50_018478</name>
</gene>
<evidence type="ECO:0000313" key="1">
    <source>
        <dbReference type="EMBL" id="KAK7678418.1"/>
    </source>
</evidence>
<name>A0AAW0GD55_9APHY</name>
<reference evidence="2 4" key="1">
    <citation type="submission" date="2022-09" db="EMBL/GenBank/DDBJ databases">
        <authorList>
            <person name="Palmer J.M."/>
        </authorList>
    </citation>
    <scope>NUCLEOTIDE SEQUENCE [LARGE SCALE GENOMIC DNA]</scope>
    <source>
        <strain evidence="2 4">DSM 7382</strain>
    </source>
</reference>
<protein>
    <submittedName>
        <fullName evidence="2">Uncharacterized protein</fullName>
    </submittedName>
</protein>
<evidence type="ECO:0000313" key="4">
    <source>
        <dbReference type="Proteomes" id="UP001385951"/>
    </source>
</evidence>
<proteinExistence type="predicted"/>
<evidence type="ECO:0000313" key="2">
    <source>
        <dbReference type="EMBL" id="KAK7686980.1"/>
    </source>
</evidence>
<accession>A0AAW0GD55</accession>
<organism evidence="2 4">
    <name type="scientific">Cerrena zonata</name>
    <dbReference type="NCBI Taxonomy" id="2478898"/>
    <lineage>
        <taxon>Eukaryota</taxon>
        <taxon>Fungi</taxon>
        <taxon>Dikarya</taxon>
        <taxon>Basidiomycota</taxon>
        <taxon>Agaricomycotina</taxon>
        <taxon>Agaricomycetes</taxon>
        <taxon>Polyporales</taxon>
        <taxon>Cerrenaceae</taxon>
        <taxon>Cerrena</taxon>
    </lineage>
</organism>
<dbReference type="AlphaFoldDB" id="A0AAW0GD55"/>
<dbReference type="EMBL" id="JASBNA010000071">
    <property type="protein sequence ID" value="KAK7678418.1"/>
    <property type="molecule type" value="Genomic_DNA"/>
</dbReference>
<evidence type="ECO:0000313" key="3">
    <source>
        <dbReference type="EMBL" id="KAK7691214.1"/>
    </source>
</evidence>
<dbReference type="Proteomes" id="UP001385951">
    <property type="component" value="Unassembled WGS sequence"/>
</dbReference>
<dbReference type="EMBL" id="JASBNA010000006">
    <property type="protein sequence ID" value="KAK7691214.1"/>
    <property type="molecule type" value="Genomic_DNA"/>
</dbReference>
<sequence length="302" mass="34541">MYPIQSMLYDRKTKYKKHLSATIKTIKADPIRKYKQLTTILPFNRELFAVDSIRCDSILHLHLVHKEALEHVVFRCQGYVTGTDLPPIKTTFRLSEDPHKTSQSITISGLGSKQFDQFHSAIQSIAKVFYDHGYTPMHNLNLESVSSSVNDMLTFSNDYFTHLAYRGNGDQVPFPVEVDPCGILGDFLKYRYQDGTHTSDNEVHYFERFDDAGDGYYVRINPDKIIPGLLVEIQATFGVVCDQTRINPYEAYQMVLKLRSICVIDRIVELDALNARAPKDISLTRVQCNVGYKVLDEEGEDK</sequence>